<dbReference type="Proteomes" id="UP001597183">
    <property type="component" value="Unassembled WGS sequence"/>
</dbReference>
<feature type="transmembrane region" description="Helical" evidence="1">
    <location>
        <begin position="143"/>
        <end position="167"/>
    </location>
</feature>
<evidence type="ECO:0000256" key="1">
    <source>
        <dbReference type="SAM" id="Phobius"/>
    </source>
</evidence>
<keyword evidence="1" id="KW-0812">Transmembrane</keyword>
<sequence length="171" mass="18139">MVVETGRHRRPASPMGRAVLVAACWLTVLAVSPYRQVSPRVHDIALLVHLGSMVIGFGAVLTVDWFGLLWLAGRRTLTDVLNTARGTHVPIWAGFAGLLASGALLGLPAGPKALAVLVIGVNGVYAAVLLRELTRHPEPPTSLLLRSGIATLISQAGWWTALILGYLNSRG</sequence>
<accession>A0ABW4AGU5</accession>
<feature type="transmembrane region" description="Helical" evidence="1">
    <location>
        <begin position="46"/>
        <end position="68"/>
    </location>
</feature>
<feature type="transmembrane region" description="Helical" evidence="1">
    <location>
        <begin position="113"/>
        <end position="131"/>
    </location>
</feature>
<comment type="caution">
    <text evidence="2">The sequence shown here is derived from an EMBL/GenBank/DDBJ whole genome shotgun (WGS) entry which is preliminary data.</text>
</comment>
<keyword evidence="3" id="KW-1185">Reference proteome</keyword>
<dbReference type="RefSeq" id="WP_317792459.1">
    <property type="nucleotide sequence ID" value="NZ_AP028461.1"/>
</dbReference>
<evidence type="ECO:0000313" key="3">
    <source>
        <dbReference type="Proteomes" id="UP001597183"/>
    </source>
</evidence>
<name>A0ABW4AGU5_9ACTN</name>
<protein>
    <submittedName>
        <fullName evidence="2">Uncharacterized protein</fullName>
    </submittedName>
</protein>
<keyword evidence="1" id="KW-0472">Membrane</keyword>
<feature type="transmembrane region" description="Helical" evidence="1">
    <location>
        <begin position="89"/>
        <end position="107"/>
    </location>
</feature>
<keyword evidence="1" id="KW-1133">Transmembrane helix</keyword>
<proteinExistence type="predicted"/>
<organism evidence="2 3">
    <name type="scientific">Actinoplanes sichuanensis</name>
    <dbReference type="NCBI Taxonomy" id="512349"/>
    <lineage>
        <taxon>Bacteria</taxon>
        <taxon>Bacillati</taxon>
        <taxon>Actinomycetota</taxon>
        <taxon>Actinomycetes</taxon>
        <taxon>Micromonosporales</taxon>
        <taxon>Micromonosporaceae</taxon>
        <taxon>Actinoplanes</taxon>
    </lineage>
</organism>
<reference evidence="3" key="1">
    <citation type="journal article" date="2019" name="Int. J. Syst. Evol. Microbiol.">
        <title>The Global Catalogue of Microorganisms (GCM) 10K type strain sequencing project: providing services to taxonomists for standard genome sequencing and annotation.</title>
        <authorList>
            <consortium name="The Broad Institute Genomics Platform"/>
            <consortium name="The Broad Institute Genome Sequencing Center for Infectious Disease"/>
            <person name="Wu L."/>
            <person name="Ma J."/>
        </authorList>
    </citation>
    <scope>NUCLEOTIDE SEQUENCE [LARGE SCALE GENOMIC DNA]</scope>
    <source>
        <strain evidence="3">CCM 7526</strain>
    </source>
</reference>
<dbReference type="EMBL" id="JBHTMK010000040">
    <property type="protein sequence ID" value="MFD1369362.1"/>
    <property type="molecule type" value="Genomic_DNA"/>
</dbReference>
<gene>
    <name evidence="2" type="ORF">ACFQ5G_28840</name>
</gene>
<evidence type="ECO:0000313" key="2">
    <source>
        <dbReference type="EMBL" id="MFD1369362.1"/>
    </source>
</evidence>